<comment type="caution">
    <text evidence="2">The sequence shown here is derived from an EMBL/GenBank/DDBJ whole genome shotgun (WGS) entry which is preliminary data.</text>
</comment>
<organism evidence="2 3">
    <name type="scientific">Candidatus Adlerbacteria bacterium GW2011_GWC1_50_9</name>
    <dbReference type="NCBI Taxonomy" id="1618608"/>
    <lineage>
        <taxon>Bacteria</taxon>
        <taxon>Candidatus Adleribacteriota</taxon>
    </lineage>
</organism>
<sequence length="347" mass="37699">MRNFQFSIFNFQAERTNGFGLVEIVVAIGIISVSLFALLQTEIAAIKLLRGEKENLEAILLAEESLEAVRSLRDESWASNIANVSDGTSYYPIVENGKWKLSAGTSSAINGKYQRSVVFQPVTRNASDQIVAGGILDPDTKKIVATVAWGNGNTKILTAYITNFLTSISPATEEKTFFFENGATDGDLSNFPSNNSGDGDPTQSFTTSTATTTMTRADLYIRKVGTNLSDLYLEVRISPTGQILGTSTVLTGSAISTSTLSWVSFRFPDFVMLTPNASYTLRLRSSPPSTDAWSGSAGPIHWGYQQTASSPYAGGSARRYVGRLSNPNDSGQLLDQYDFSFRIFTLQ</sequence>
<proteinExistence type="predicted"/>
<protein>
    <submittedName>
        <fullName evidence="2">Type 4 fimbrial biogenesis protein PilV</fullName>
    </submittedName>
</protein>
<dbReference type="PATRIC" id="fig|1618608.3.peg.349"/>
<dbReference type="EMBL" id="LCQQ01000022">
    <property type="protein sequence ID" value="KKW20811.1"/>
    <property type="molecule type" value="Genomic_DNA"/>
</dbReference>
<accession>A0A0G1WPT2</accession>
<reference evidence="2 3" key="1">
    <citation type="journal article" date="2015" name="Nature">
        <title>rRNA introns, odd ribosomes, and small enigmatic genomes across a large radiation of phyla.</title>
        <authorList>
            <person name="Brown C.T."/>
            <person name="Hug L.A."/>
            <person name="Thomas B.C."/>
            <person name="Sharon I."/>
            <person name="Castelle C.J."/>
            <person name="Singh A."/>
            <person name="Wilkins M.J."/>
            <person name="Williams K.H."/>
            <person name="Banfield J.F."/>
        </authorList>
    </citation>
    <scope>NUCLEOTIDE SEQUENCE [LARGE SCALE GENOMIC DNA]</scope>
</reference>
<keyword evidence="1" id="KW-0472">Membrane</keyword>
<feature type="transmembrane region" description="Helical" evidence="1">
    <location>
        <begin position="21"/>
        <end position="39"/>
    </location>
</feature>
<dbReference type="Proteomes" id="UP000034201">
    <property type="component" value="Unassembled WGS sequence"/>
</dbReference>
<evidence type="ECO:0000256" key="1">
    <source>
        <dbReference type="SAM" id="Phobius"/>
    </source>
</evidence>
<dbReference type="AlphaFoldDB" id="A0A0G1WPT2"/>
<keyword evidence="1" id="KW-1133">Transmembrane helix</keyword>
<gene>
    <name evidence="2" type="ORF">UY61_C0022G0008</name>
</gene>
<evidence type="ECO:0000313" key="2">
    <source>
        <dbReference type="EMBL" id="KKW20811.1"/>
    </source>
</evidence>
<name>A0A0G1WPT2_9BACT</name>
<evidence type="ECO:0000313" key="3">
    <source>
        <dbReference type="Proteomes" id="UP000034201"/>
    </source>
</evidence>
<keyword evidence="1" id="KW-0812">Transmembrane</keyword>